<keyword evidence="2" id="KW-1185">Reference proteome</keyword>
<proteinExistence type="predicted"/>
<name>A0ABD3BDM3_9LAMI</name>
<evidence type="ECO:0000313" key="2">
    <source>
        <dbReference type="Proteomes" id="UP001632038"/>
    </source>
</evidence>
<comment type="caution">
    <text evidence="1">The sequence shown here is derived from an EMBL/GenBank/DDBJ whole genome shotgun (WGS) entry which is preliminary data.</text>
</comment>
<dbReference type="EMBL" id="JAVIJP010000100">
    <property type="protein sequence ID" value="KAL3615354.1"/>
    <property type="molecule type" value="Genomic_DNA"/>
</dbReference>
<sequence length="82" mass="9358">MSFSRRMKLNQEPDHLAYFYLDYLHDLENACVANNWRLPSYLIEPSDGKFLSNLVFASKSFELSLKGGLENGLREARESAAA</sequence>
<dbReference type="AlphaFoldDB" id="A0ABD3BDM3"/>
<dbReference type="Proteomes" id="UP001632038">
    <property type="component" value="Unassembled WGS sequence"/>
</dbReference>
<evidence type="ECO:0000313" key="1">
    <source>
        <dbReference type="EMBL" id="KAL3615354.1"/>
    </source>
</evidence>
<protein>
    <submittedName>
        <fullName evidence="1">Uncharacterized protein</fullName>
    </submittedName>
</protein>
<organism evidence="1 2">
    <name type="scientific">Castilleja foliolosa</name>
    <dbReference type="NCBI Taxonomy" id="1961234"/>
    <lineage>
        <taxon>Eukaryota</taxon>
        <taxon>Viridiplantae</taxon>
        <taxon>Streptophyta</taxon>
        <taxon>Embryophyta</taxon>
        <taxon>Tracheophyta</taxon>
        <taxon>Spermatophyta</taxon>
        <taxon>Magnoliopsida</taxon>
        <taxon>eudicotyledons</taxon>
        <taxon>Gunneridae</taxon>
        <taxon>Pentapetalae</taxon>
        <taxon>asterids</taxon>
        <taxon>lamiids</taxon>
        <taxon>Lamiales</taxon>
        <taxon>Orobanchaceae</taxon>
        <taxon>Pedicularideae</taxon>
        <taxon>Castillejinae</taxon>
        <taxon>Castilleja</taxon>
    </lineage>
</organism>
<accession>A0ABD3BDM3</accession>
<gene>
    <name evidence="1" type="ORF">CASFOL_041015</name>
</gene>
<reference evidence="2" key="1">
    <citation type="journal article" date="2024" name="IScience">
        <title>Strigolactones Initiate the Formation of Haustorium-like Structures in Castilleja.</title>
        <authorList>
            <person name="Buerger M."/>
            <person name="Peterson D."/>
            <person name="Chory J."/>
        </authorList>
    </citation>
    <scope>NUCLEOTIDE SEQUENCE [LARGE SCALE GENOMIC DNA]</scope>
</reference>